<name>A0AAX6MNK6_9PEZI</name>
<accession>A0AAX6MNK6</accession>
<evidence type="ECO:0000313" key="4">
    <source>
        <dbReference type="EMBL" id="KAK6954225.1"/>
    </source>
</evidence>
<feature type="signal peptide" evidence="2">
    <location>
        <begin position="1"/>
        <end position="19"/>
    </location>
</feature>
<dbReference type="EMBL" id="JBANMG010000004">
    <property type="protein sequence ID" value="KAK6954225.1"/>
    <property type="molecule type" value="Genomic_DNA"/>
</dbReference>
<gene>
    <name evidence="4" type="ORF">Daesc_004191</name>
</gene>
<proteinExistence type="predicted"/>
<evidence type="ECO:0000256" key="2">
    <source>
        <dbReference type="SAM" id="SignalP"/>
    </source>
</evidence>
<evidence type="ECO:0000256" key="1">
    <source>
        <dbReference type="SAM" id="MobiDB-lite"/>
    </source>
</evidence>
<dbReference type="PANTHER" id="PTHR38118">
    <property type="entry name" value="ANCHORED CELL WALL PROTEIN 11-RELATED"/>
    <property type="match status" value="1"/>
</dbReference>
<keyword evidence="2" id="KW-0732">Signal</keyword>
<feature type="region of interest" description="Disordered" evidence="1">
    <location>
        <begin position="127"/>
        <end position="168"/>
    </location>
</feature>
<feature type="domain" description="DUF7707" evidence="3">
    <location>
        <begin position="34"/>
        <end position="128"/>
    </location>
</feature>
<organism evidence="4 5">
    <name type="scientific">Daldinia eschscholtzii</name>
    <dbReference type="NCBI Taxonomy" id="292717"/>
    <lineage>
        <taxon>Eukaryota</taxon>
        <taxon>Fungi</taxon>
        <taxon>Dikarya</taxon>
        <taxon>Ascomycota</taxon>
        <taxon>Pezizomycotina</taxon>
        <taxon>Sordariomycetes</taxon>
        <taxon>Xylariomycetidae</taxon>
        <taxon>Xylariales</taxon>
        <taxon>Hypoxylaceae</taxon>
        <taxon>Daldinia</taxon>
    </lineage>
</organism>
<evidence type="ECO:0000259" key="3">
    <source>
        <dbReference type="Pfam" id="PF24808"/>
    </source>
</evidence>
<protein>
    <recommendedName>
        <fullName evidence="3">DUF7707 domain-containing protein</fullName>
    </recommendedName>
</protein>
<keyword evidence="5" id="KW-1185">Reference proteome</keyword>
<comment type="caution">
    <text evidence="4">The sequence shown here is derived from an EMBL/GenBank/DDBJ whole genome shotgun (WGS) entry which is preliminary data.</text>
</comment>
<feature type="compositionally biased region" description="Low complexity" evidence="1">
    <location>
        <begin position="135"/>
        <end position="168"/>
    </location>
</feature>
<dbReference type="InterPro" id="IPR056124">
    <property type="entry name" value="DUF7707"/>
</dbReference>
<dbReference type="AlphaFoldDB" id="A0AAX6MNK6"/>
<evidence type="ECO:0000313" key="5">
    <source>
        <dbReference type="Proteomes" id="UP001369815"/>
    </source>
</evidence>
<dbReference type="Proteomes" id="UP001369815">
    <property type="component" value="Unassembled WGS sequence"/>
</dbReference>
<dbReference type="Pfam" id="PF24808">
    <property type="entry name" value="DUF7707"/>
    <property type="match status" value="1"/>
</dbReference>
<sequence>MISTRAAAVLLSAFSLVSAQANSNSTFKLDNPKSDVDIADRVAWCQGQQDSCGTLCGTPSQNTCQVDSLDFTCVCQGGNEPDMNLYMNTVPWFVCERLQSNCIKENENNAAGQKNCTSTYGDKCGKEDVSKHQGEGSVSTTTSSSSSAAPSGTATPAASSAAAPSSSSSEAAAVPTSIQYLGNGAAAVALGMFAYML</sequence>
<dbReference type="PANTHER" id="PTHR38118:SF3">
    <property type="entry name" value="ANCHORED CELL WALL PROTEIN 11"/>
    <property type="match status" value="1"/>
</dbReference>
<reference evidence="4 5" key="1">
    <citation type="journal article" date="2024" name="Front Chem Biol">
        <title>Unveiling the potential of Daldinia eschscholtzii MFLUCC 19-0629 through bioactivity and bioinformatics studies for enhanced sustainable agriculture production.</title>
        <authorList>
            <person name="Brooks S."/>
            <person name="Weaver J.A."/>
            <person name="Klomchit A."/>
            <person name="Alharthi S.A."/>
            <person name="Onlamun T."/>
            <person name="Nurani R."/>
            <person name="Vong T.K."/>
            <person name="Alberti F."/>
            <person name="Greco C."/>
        </authorList>
    </citation>
    <scope>NUCLEOTIDE SEQUENCE [LARGE SCALE GENOMIC DNA]</scope>
    <source>
        <strain evidence="4">MFLUCC 19-0629</strain>
    </source>
</reference>
<feature type="chain" id="PRO_5043321180" description="DUF7707 domain-containing protein" evidence="2">
    <location>
        <begin position="20"/>
        <end position="197"/>
    </location>
</feature>